<evidence type="ECO:0000313" key="3">
    <source>
        <dbReference type="EMBL" id="EFE69272.2"/>
    </source>
</evidence>
<dbReference type="AlphaFoldDB" id="D6A0P0"/>
<dbReference type="eggNOG" id="ENOG5031J43">
    <property type="taxonomic scope" value="Bacteria"/>
</dbReference>
<feature type="region of interest" description="Disordered" evidence="1">
    <location>
        <begin position="34"/>
        <end position="99"/>
    </location>
</feature>
<evidence type="ECO:0000313" key="4">
    <source>
        <dbReference type="Proteomes" id="UP000003824"/>
    </source>
</evidence>
<keyword evidence="2" id="KW-0472">Membrane</keyword>
<feature type="transmembrane region" description="Helical" evidence="2">
    <location>
        <begin position="121"/>
        <end position="140"/>
    </location>
</feature>
<evidence type="ECO:0000256" key="1">
    <source>
        <dbReference type="SAM" id="MobiDB-lite"/>
    </source>
</evidence>
<dbReference type="EMBL" id="DS999641">
    <property type="protein sequence ID" value="EFE69272.2"/>
    <property type="molecule type" value="Genomic_DNA"/>
</dbReference>
<dbReference type="Proteomes" id="UP000003824">
    <property type="component" value="Unassembled WGS sequence"/>
</dbReference>
<gene>
    <name evidence="3" type="ORF">SSFG_04514</name>
</gene>
<name>D6A0P0_STRV1</name>
<evidence type="ECO:0000256" key="2">
    <source>
        <dbReference type="SAM" id="Phobius"/>
    </source>
</evidence>
<protein>
    <submittedName>
        <fullName evidence="3">Predicted protein</fullName>
    </submittedName>
</protein>
<accession>D6A0P0</accession>
<organism evidence="3 4">
    <name type="scientific">Streptomyces viridosporus (strain ATCC 14672 / DSM 40746 / JCM 4963 / KCTC 9882 / NRRL B-12104 / FH 1290)</name>
    <name type="common">Streptomyces ghanaensis</name>
    <dbReference type="NCBI Taxonomy" id="566461"/>
    <lineage>
        <taxon>Bacteria</taxon>
        <taxon>Bacillati</taxon>
        <taxon>Actinomycetota</taxon>
        <taxon>Actinomycetes</taxon>
        <taxon>Kitasatosporales</taxon>
        <taxon>Streptomycetaceae</taxon>
        <taxon>Streptomyces</taxon>
    </lineage>
</organism>
<keyword evidence="2" id="KW-1133">Transmembrane helix</keyword>
<feature type="transmembrane region" description="Helical" evidence="2">
    <location>
        <begin position="247"/>
        <end position="267"/>
    </location>
</feature>
<reference evidence="4" key="1">
    <citation type="submission" date="2008-12" db="EMBL/GenBank/DDBJ databases">
        <title>Annotation of Streptomyces ghanaensis ATCC 14672.</title>
        <authorList>
            <consortium name="The Broad Institute Genome Sequencing Platform"/>
            <consortium name="Broad Institute Microbial Sequencing Center"/>
            <person name="Fischbach M."/>
            <person name="Ward D."/>
            <person name="Young S."/>
            <person name="Kodira C.D."/>
            <person name="Zeng Q."/>
            <person name="Koehrsen M."/>
            <person name="Godfrey P."/>
            <person name="Alvarado L."/>
            <person name="Berlin A.M."/>
            <person name="Borenstein D."/>
            <person name="Chen Z."/>
            <person name="Engels R."/>
            <person name="Freedman E."/>
            <person name="Gellesch M."/>
            <person name="Goldberg J."/>
            <person name="Griggs A."/>
            <person name="Gujja S."/>
            <person name="Heiman D.I."/>
            <person name="Hepburn T.A."/>
            <person name="Howarth C."/>
            <person name="Jen D."/>
            <person name="Larson L."/>
            <person name="Lewis B."/>
            <person name="Mehta T."/>
            <person name="Park D."/>
            <person name="Pearson M."/>
            <person name="Roberts A."/>
            <person name="Saif S."/>
            <person name="Shea T.D."/>
            <person name="Shenoy N."/>
            <person name="Sisk P."/>
            <person name="Stolte C."/>
            <person name="Sykes S.N."/>
            <person name="Walk T."/>
            <person name="White J."/>
            <person name="Yandava C."/>
            <person name="Straight P."/>
            <person name="Clardy J."/>
            <person name="Hung D."/>
            <person name="Kolter R."/>
            <person name="Mekalanos J."/>
            <person name="Walker S."/>
            <person name="Walsh C.T."/>
            <person name="Wieland B.L.C."/>
            <person name="Ilzarbe M."/>
            <person name="Galagan J."/>
            <person name="Nusbaum C."/>
            <person name="Birren B."/>
        </authorList>
    </citation>
    <scope>NUCLEOTIDE SEQUENCE [LARGE SCALE GENOMIC DNA]</scope>
    <source>
        <strain evidence="4">ATCC 14672 / DSM 40746 / JCM 4963 / KCTC 9882 / NRRL B-12104 / FH 1290</strain>
    </source>
</reference>
<proteinExistence type="predicted"/>
<keyword evidence="2" id="KW-0812">Transmembrane</keyword>
<sequence>MERGEAGVPVGGDGLLDALEDAPVGTVRVVVGPEQERLQGGEEGGLPCDAAENRSGRLHPRRLVRTTAAAGRREHSVGRTPGLRGTSCPATGSAPEPTHDGFRLHGQVTSAPGGGHVDQPWLTITLVTAAGAMALGVKVLRLARHQRRALGRLGVRGVRTRGEVARGARREGATIHPPQVRYQAPPVDRSDAPPTQTYRRTPLNHESHPLHRGVPVVLRYDPGDPRRVVVVHTKDGRPGNVSYSATANTTWGIFFVLFGVGMGVGAFL</sequence>